<dbReference type="SUPFAM" id="SSF81383">
    <property type="entry name" value="F-box domain"/>
    <property type="match status" value="1"/>
</dbReference>
<dbReference type="Proteomes" id="UP000307440">
    <property type="component" value="Unassembled WGS sequence"/>
</dbReference>
<evidence type="ECO:0000313" key="2">
    <source>
        <dbReference type="EMBL" id="TFK26672.1"/>
    </source>
</evidence>
<dbReference type="InterPro" id="IPR001810">
    <property type="entry name" value="F-box_dom"/>
</dbReference>
<accession>A0A5C3L255</accession>
<keyword evidence="3" id="KW-1185">Reference proteome</keyword>
<dbReference type="OrthoDB" id="3219396at2759"/>
<evidence type="ECO:0000313" key="3">
    <source>
        <dbReference type="Proteomes" id="UP000307440"/>
    </source>
</evidence>
<dbReference type="AlphaFoldDB" id="A0A5C3L255"/>
<organism evidence="2 3">
    <name type="scientific">Coprinopsis marcescibilis</name>
    <name type="common">Agaric fungus</name>
    <name type="synonym">Psathyrella marcescibilis</name>
    <dbReference type="NCBI Taxonomy" id="230819"/>
    <lineage>
        <taxon>Eukaryota</taxon>
        <taxon>Fungi</taxon>
        <taxon>Dikarya</taxon>
        <taxon>Basidiomycota</taxon>
        <taxon>Agaricomycotina</taxon>
        <taxon>Agaricomycetes</taxon>
        <taxon>Agaricomycetidae</taxon>
        <taxon>Agaricales</taxon>
        <taxon>Agaricineae</taxon>
        <taxon>Psathyrellaceae</taxon>
        <taxon>Coprinopsis</taxon>
    </lineage>
</organism>
<dbReference type="Gene3D" id="1.20.1280.50">
    <property type="match status" value="1"/>
</dbReference>
<protein>
    <recommendedName>
        <fullName evidence="1">F-box domain-containing protein</fullName>
    </recommendedName>
</protein>
<dbReference type="EMBL" id="ML210172">
    <property type="protein sequence ID" value="TFK26672.1"/>
    <property type="molecule type" value="Genomic_DNA"/>
</dbReference>
<feature type="domain" description="F-box" evidence="1">
    <location>
        <begin position="11"/>
        <end position="55"/>
    </location>
</feature>
<proteinExistence type="predicted"/>
<reference evidence="2 3" key="1">
    <citation type="journal article" date="2019" name="Nat. Ecol. Evol.">
        <title>Megaphylogeny resolves global patterns of mushroom evolution.</title>
        <authorList>
            <person name="Varga T."/>
            <person name="Krizsan K."/>
            <person name="Foldi C."/>
            <person name="Dima B."/>
            <person name="Sanchez-Garcia M."/>
            <person name="Sanchez-Ramirez S."/>
            <person name="Szollosi G.J."/>
            <person name="Szarkandi J.G."/>
            <person name="Papp V."/>
            <person name="Albert L."/>
            <person name="Andreopoulos W."/>
            <person name="Angelini C."/>
            <person name="Antonin V."/>
            <person name="Barry K.W."/>
            <person name="Bougher N.L."/>
            <person name="Buchanan P."/>
            <person name="Buyck B."/>
            <person name="Bense V."/>
            <person name="Catcheside P."/>
            <person name="Chovatia M."/>
            <person name="Cooper J."/>
            <person name="Damon W."/>
            <person name="Desjardin D."/>
            <person name="Finy P."/>
            <person name="Geml J."/>
            <person name="Haridas S."/>
            <person name="Hughes K."/>
            <person name="Justo A."/>
            <person name="Karasinski D."/>
            <person name="Kautmanova I."/>
            <person name="Kiss B."/>
            <person name="Kocsube S."/>
            <person name="Kotiranta H."/>
            <person name="LaButti K.M."/>
            <person name="Lechner B.E."/>
            <person name="Liimatainen K."/>
            <person name="Lipzen A."/>
            <person name="Lukacs Z."/>
            <person name="Mihaltcheva S."/>
            <person name="Morgado L.N."/>
            <person name="Niskanen T."/>
            <person name="Noordeloos M.E."/>
            <person name="Ohm R.A."/>
            <person name="Ortiz-Santana B."/>
            <person name="Ovrebo C."/>
            <person name="Racz N."/>
            <person name="Riley R."/>
            <person name="Savchenko A."/>
            <person name="Shiryaev A."/>
            <person name="Soop K."/>
            <person name="Spirin V."/>
            <person name="Szebenyi C."/>
            <person name="Tomsovsky M."/>
            <person name="Tulloss R.E."/>
            <person name="Uehling J."/>
            <person name="Grigoriev I.V."/>
            <person name="Vagvolgyi C."/>
            <person name="Papp T."/>
            <person name="Martin F.M."/>
            <person name="Miettinen O."/>
            <person name="Hibbett D.S."/>
            <person name="Nagy L.G."/>
        </authorList>
    </citation>
    <scope>NUCLEOTIDE SEQUENCE [LARGE SCALE GENOMIC DNA]</scope>
    <source>
        <strain evidence="2 3">CBS 121175</strain>
    </source>
</reference>
<dbReference type="Pfam" id="PF12937">
    <property type="entry name" value="F-box-like"/>
    <property type="match status" value="1"/>
</dbReference>
<evidence type="ECO:0000259" key="1">
    <source>
        <dbReference type="Pfam" id="PF12937"/>
    </source>
</evidence>
<dbReference type="InterPro" id="IPR036047">
    <property type="entry name" value="F-box-like_dom_sf"/>
</dbReference>
<name>A0A5C3L255_COPMA</name>
<gene>
    <name evidence="2" type="ORF">FA15DRAFT_588002</name>
</gene>
<sequence length="611" mass="70065">MRRQSGGLGIQCLPLDVFLDGVFTYLYVEDILSLRQVSKPFYLLTHEPIIWRRFLNRMHLPIPPLRPSFRYSMSITDYEIEQLVIQSITVDDNWRRSNPRIMDHWHMRSHFKVRDMFLMPGGKYLITSEQTLDGKSFYLVIYNLDHPFGPRALCRIQTFEVAHGIEAKYMELYSSETGMVIAYKRRRFLYQEPVGSAPSNYSIHDDANIDKAFTYDVVVLYVSMVSLDFLSSPDLPQESEDYLNILEGIPSPFKEVTIISTPMKVGQISMFESTDGVLFIATVIEPGEIHFTNIRNPAQRSTLIFKDHHLHLGMPHKINALRVYPGQDNLIAIRSASSTPGVESYFVEWHDLPKQLGHALSTARSRYTLNNKKVKRFTISDYGLPNRTKYCDRPTFMHEHGPPPPVSIYLETYDPPGIEHHAVYPKQVQVSAETATTPARYTYEYDHDTYQMSTHVCRAGTKATVLPGSQRAMLVLTEPGNVRDSKRVLGLRRYVHPTNTGVKYEEDPPLYAEPVMRRGRFPMPRKGVYSTMDSGDTLDTINELGGASAVCWDESTGRTCIAPEHGQGIFILEGSKIVRPDKRFDEWKKKQEYLFGAPTRTYSMEEDVEMS</sequence>